<protein>
    <submittedName>
        <fullName evidence="1">Uncharacterized protein</fullName>
    </submittedName>
</protein>
<dbReference type="InterPro" id="IPR007612">
    <property type="entry name" value="LOR"/>
</dbReference>
<dbReference type="Proteomes" id="UP001200334">
    <property type="component" value="Unassembled WGS sequence"/>
</dbReference>
<accession>A0ABD4SIH0</accession>
<proteinExistence type="predicted"/>
<name>A0ABD4SIH0_LACDL</name>
<comment type="caution">
    <text evidence="1">The sequence shown here is derived from an EMBL/GenBank/DDBJ whole genome shotgun (WGS) entry which is preliminary data.</text>
</comment>
<evidence type="ECO:0000313" key="1">
    <source>
        <dbReference type="EMBL" id="MCD5563383.1"/>
    </source>
</evidence>
<dbReference type="SUPFAM" id="SSF54518">
    <property type="entry name" value="Tubby C-terminal domain-like"/>
    <property type="match status" value="1"/>
</dbReference>
<dbReference type="InterPro" id="IPR025659">
    <property type="entry name" value="Tubby-like_C"/>
</dbReference>
<dbReference type="RefSeq" id="WP_231524602.1">
    <property type="nucleotide sequence ID" value="NZ_JAJNUX010000015.1"/>
</dbReference>
<evidence type="ECO:0000313" key="2">
    <source>
        <dbReference type="Proteomes" id="UP001200334"/>
    </source>
</evidence>
<dbReference type="EMBL" id="JAJNUY010000013">
    <property type="protein sequence ID" value="MCD5563383.1"/>
    <property type="molecule type" value="Genomic_DNA"/>
</dbReference>
<dbReference type="Pfam" id="PF04525">
    <property type="entry name" value="LOR"/>
    <property type="match status" value="1"/>
</dbReference>
<reference evidence="1 2" key="1">
    <citation type="submission" date="2021-12" db="EMBL/GenBank/DDBJ databases">
        <title>Antimicrobial susceptibility of Lactobacillus delbrueckii subsp. lactis obtained from milk products and other habitats.</title>
        <authorList>
            <person name="Shani N."/>
        </authorList>
    </citation>
    <scope>NUCLEOTIDE SEQUENCE [LARGE SCALE GENOMIC DNA]</scope>
    <source>
        <strain evidence="1 2">FAM 21755</strain>
    </source>
</reference>
<sequence length="190" mass="21489">MIYTLYLTQEGHTGQIPITDEEGKPFGSIRGRLDNPNHTLYLLDTSGNEIGRLFSDGTGLIASYTLDVVHHSLVHVKKVNSPQTNLFYITRLNYWVTGSIKQGSYSFRDGFKKVSSVDTVVSDKGVTLTCQISREEDTPFILLIAVLFTQWHVTPLKLPDLLFPNLNRRQTSTASFFKLLLPYGRKHGRQ</sequence>
<dbReference type="AlphaFoldDB" id="A0ABD4SIH0"/>
<organism evidence="1 2">
    <name type="scientific">Lactobacillus delbrueckii subsp. lactis</name>
    <dbReference type="NCBI Taxonomy" id="29397"/>
    <lineage>
        <taxon>Bacteria</taxon>
        <taxon>Bacillati</taxon>
        <taxon>Bacillota</taxon>
        <taxon>Bacilli</taxon>
        <taxon>Lactobacillales</taxon>
        <taxon>Lactobacillaceae</taxon>
        <taxon>Lactobacillus</taxon>
    </lineage>
</organism>
<gene>
    <name evidence="1" type="ORF">LOB85_04370</name>
</gene>